<evidence type="ECO:0000256" key="2">
    <source>
        <dbReference type="ARBA" id="ARBA00022801"/>
    </source>
</evidence>
<evidence type="ECO:0000313" key="5">
    <source>
        <dbReference type="EMBL" id="MFD1151775.1"/>
    </source>
</evidence>
<organism evidence="5 6">
    <name type="scientific">Saccharothrix hoggarensis</name>
    <dbReference type="NCBI Taxonomy" id="913853"/>
    <lineage>
        <taxon>Bacteria</taxon>
        <taxon>Bacillati</taxon>
        <taxon>Actinomycetota</taxon>
        <taxon>Actinomycetes</taxon>
        <taxon>Pseudonocardiales</taxon>
        <taxon>Pseudonocardiaceae</taxon>
        <taxon>Saccharothrix</taxon>
    </lineage>
</organism>
<name>A0ABW3R4B2_9PSEU</name>
<dbReference type="InterPro" id="IPR003778">
    <property type="entry name" value="CT_A_B"/>
</dbReference>
<keyword evidence="2" id="KW-0378">Hydrolase</keyword>
<dbReference type="Gene3D" id="2.40.100.10">
    <property type="entry name" value="Cyclophilin-like"/>
    <property type="match status" value="1"/>
</dbReference>
<dbReference type="EMBL" id="JBHTLK010000276">
    <property type="protein sequence ID" value="MFD1151775.1"/>
    <property type="molecule type" value="Genomic_DNA"/>
</dbReference>
<evidence type="ECO:0000256" key="3">
    <source>
        <dbReference type="ARBA" id="ARBA00022840"/>
    </source>
</evidence>
<evidence type="ECO:0000256" key="1">
    <source>
        <dbReference type="ARBA" id="ARBA00022741"/>
    </source>
</evidence>
<protein>
    <submittedName>
        <fullName evidence="5">Biotin-dependent carboxyltransferase family protein</fullName>
    </submittedName>
</protein>
<feature type="domain" description="Carboxyltransferase" evidence="4">
    <location>
        <begin position="32"/>
        <end position="292"/>
    </location>
</feature>
<keyword evidence="1" id="KW-0547">Nucleotide-binding</keyword>
<dbReference type="InterPro" id="IPR052708">
    <property type="entry name" value="PxpC"/>
</dbReference>
<comment type="caution">
    <text evidence="5">The sequence shown here is derived from an EMBL/GenBank/DDBJ whole genome shotgun (WGS) entry which is preliminary data.</text>
</comment>
<accession>A0ABW3R4B2</accession>
<dbReference type="PANTHER" id="PTHR43309">
    <property type="entry name" value="5-OXOPROLINASE SUBUNIT C"/>
    <property type="match status" value="1"/>
</dbReference>
<dbReference type="PANTHER" id="PTHR43309:SF3">
    <property type="entry name" value="5-OXOPROLINASE SUBUNIT C"/>
    <property type="match status" value="1"/>
</dbReference>
<proteinExistence type="predicted"/>
<dbReference type="SMART" id="SM00797">
    <property type="entry name" value="AHS2"/>
    <property type="match status" value="1"/>
</dbReference>
<keyword evidence="3" id="KW-0067">ATP-binding</keyword>
<dbReference type="NCBIfam" id="TIGR00724">
    <property type="entry name" value="urea_amlyse_rel"/>
    <property type="match status" value="1"/>
</dbReference>
<dbReference type="Proteomes" id="UP001597168">
    <property type="component" value="Unassembled WGS sequence"/>
</dbReference>
<reference evidence="6" key="1">
    <citation type="journal article" date="2019" name="Int. J. Syst. Evol. Microbiol.">
        <title>The Global Catalogue of Microorganisms (GCM) 10K type strain sequencing project: providing services to taxonomists for standard genome sequencing and annotation.</title>
        <authorList>
            <consortium name="The Broad Institute Genomics Platform"/>
            <consortium name="The Broad Institute Genome Sequencing Center for Infectious Disease"/>
            <person name="Wu L."/>
            <person name="Ma J."/>
        </authorList>
    </citation>
    <scope>NUCLEOTIDE SEQUENCE [LARGE SCALE GENOMIC DNA]</scope>
    <source>
        <strain evidence="6">CCUG 60214</strain>
    </source>
</reference>
<gene>
    <name evidence="5" type="ORF">ACFQ3T_31960</name>
</gene>
<evidence type="ECO:0000259" key="4">
    <source>
        <dbReference type="SMART" id="SM00797"/>
    </source>
</evidence>
<dbReference type="InterPro" id="IPR029000">
    <property type="entry name" value="Cyclophilin-like_dom_sf"/>
</dbReference>
<dbReference type="RefSeq" id="WP_380729076.1">
    <property type="nucleotide sequence ID" value="NZ_JBHTLK010000276.1"/>
</dbReference>
<dbReference type="SUPFAM" id="SSF50891">
    <property type="entry name" value="Cyclophilin-like"/>
    <property type="match status" value="1"/>
</dbReference>
<sequence>MTARALRPRTVTILSTGPQALVQDLGRPGHAHLGVPPSGALDPPSLRLANRLVGNAEDAACLEVLLGGLVLRANASCTVAVTGPSTAVLVNGVARDSPLHLAPGDTLTVGTPRTGLRSYVAVSGGVAVPPELGSRSTDLLSGLGPAPLRPGDEVPLGDPTGVPVGVDVLAPLRVPDELDVPVVVGPRDDWFDCPADQLRAGRWTVSDRGNRVGIRLTGTALGRTPRRVGRELPSEGLVTGAVQVPADGLPVVFLADHPTTGGYPVIGVVPAHALPLLGQARPGTRLRFSPQG</sequence>
<evidence type="ECO:0000313" key="6">
    <source>
        <dbReference type="Proteomes" id="UP001597168"/>
    </source>
</evidence>
<keyword evidence="6" id="KW-1185">Reference proteome</keyword>
<dbReference type="Pfam" id="PF02626">
    <property type="entry name" value="CT_A_B"/>
    <property type="match status" value="1"/>
</dbReference>